<feature type="transmembrane region" description="Helical" evidence="3">
    <location>
        <begin position="123"/>
        <end position="143"/>
    </location>
</feature>
<dbReference type="InterPro" id="IPR052346">
    <property type="entry name" value="O-mannosyl-transferase_TMTC"/>
</dbReference>
<protein>
    <recommendedName>
        <fullName evidence="6">Tetratricopeptide repeat-containing protein</fullName>
    </recommendedName>
</protein>
<dbReference type="RefSeq" id="WP_214173321.1">
    <property type="nucleotide sequence ID" value="NZ_JAHCVJ010000013.1"/>
</dbReference>
<feature type="transmembrane region" description="Helical" evidence="3">
    <location>
        <begin position="358"/>
        <end position="377"/>
    </location>
</feature>
<name>A0AAW4LDC7_9BACT</name>
<dbReference type="Gene3D" id="1.25.40.10">
    <property type="entry name" value="Tetratricopeptide repeat domain"/>
    <property type="match status" value="1"/>
</dbReference>
<dbReference type="EMBL" id="JAHCVJ010000013">
    <property type="protein sequence ID" value="MBT0666550.1"/>
    <property type="molecule type" value="Genomic_DNA"/>
</dbReference>
<dbReference type="SUPFAM" id="SSF48452">
    <property type="entry name" value="TPR-like"/>
    <property type="match status" value="1"/>
</dbReference>
<evidence type="ECO:0008006" key="6">
    <source>
        <dbReference type="Google" id="ProtNLM"/>
    </source>
</evidence>
<sequence length="536" mass="59600">MRTDEKTVIRISVAVGIASLLVYLGSLSCGFINLDDPFYITNNSLIKSLDLHALRRIFTEAHLGAWLPLTYLSFAIDYHFWGDNPTGYHLTNIILHAANASLVVLLADRLLTCCREALGEGGYCYPLVLLLAGLLWGLHPLRVESVAWAAERKDVLNGFFTLATVLAYLRYARGKEAGTGNNSIVPYLLALACFISSLLAKQVSVTLPVVMLLLDWYPLGRFKKERVASLLLEKIPFFAVAIFITMLTIYFAASEKYMASLQDMPFYVRVLVSGNAIFEYCRFMLFPVGISPYFVLPKPLPYGYLVKTVVVATATLLLWRFSKAKQAIAASWFAFVILFSPMLAFVQTGDDIAMATRYTYLPAIALSIAVAAALVLFSRRLPPQGRRLLAIALAFFLVINVGITLKLIKVWQDTGTFWSRVIEIEPVGRAYGDRGVYYLINRKSAAAVEDFNVAIAIAEKAGVRSIYNLYAFRGVALGDIGSFAEAVTDFDRAIALYQHPTYFYQRGVALKALGRTAEAEMDFRRAGPNPPPIDWF</sequence>
<dbReference type="PROSITE" id="PS51257">
    <property type="entry name" value="PROKAR_LIPOPROTEIN"/>
    <property type="match status" value="1"/>
</dbReference>
<gene>
    <name evidence="4" type="ORF">KI809_19750</name>
</gene>
<dbReference type="PANTHER" id="PTHR44227:SF3">
    <property type="entry name" value="PROTEIN O-MANNOSYL-TRANSFERASE TMTC4"/>
    <property type="match status" value="1"/>
</dbReference>
<organism evidence="4 5">
    <name type="scientific">Geoanaerobacter pelophilus</name>
    <dbReference type="NCBI Taxonomy" id="60036"/>
    <lineage>
        <taxon>Bacteria</taxon>
        <taxon>Pseudomonadati</taxon>
        <taxon>Thermodesulfobacteriota</taxon>
        <taxon>Desulfuromonadia</taxon>
        <taxon>Geobacterales</taxon>
        <taxon>Geobacteraceae</taxon>
        <taxon>Geoanaerobacter</taxon>
    </lineage>
</organism>
<evidence type="ECO:0000313" key="4">
    <source>
        <dbReference type="EMBL" id="MBT0666550.1"/>
    </source>
</evidence>
<feature type="transmembrane region" description="Helical" evidence="3">
    <location>
        <begin position="389"/>
        <end position="408"/>
    </location>
</feature>
<feature type="transmembrane region" description="Helical" evidence="3">
    <location>
        <begin position="155"/>
        <end position="172"/>
    </location>
</feature>
<keyword evidence="3" id="KW-0472">Membrane</keyword>
<keyword evidence="3" id="KW-1133">Transmembrane helix</keyword>
<feature type="transmembrane region" description="Helical" evidence="3">
    <location>
        <begin position="184"/>
        <end position="214"/>
    </location>
</feature>
<feature type="transmembrane region" description="Helical" evidence="3">
    <location>
        <begin position="328"/>
        <end position="346"/>
    </location>
</feature>
<reference evidence="4 5" key="1">
    <citation type="submission" date="2021-05" db="EMBL/GenBank/DDBJ databases">
        <title>The draft genome of Geobacter pelophilus DSM 12255.</title>
        <authorList>
            <person name="Xu Z."/>
            <person name="Masuda Y."/>
            <person name="Itoh H."/>
            <person name="Senoo K."/>
        </authorList>
    </citation>
    <scope>NUCLEOTIDE SEQUENCE [LARGE SCALE GENOMIC DNA]</scope>
    <source>
        <strain evidence="4 5">DSM 12255</strain>
    </source>
</reference>
<keyword evidence="2" id="KW-0802">TPR repeat</keyword>
<feature type="transmembrane region" description="Helical" evidence="3">
    <location>
        <begin position="266"/>
        <end position="290"/>
    </location>
</feature>
<comment type="caution">
    <text evidence="4">The sequence shown here is derived from an EMBL/GenBank/DDBJ whole genome shotgun (WGS) entry which is preliminary data.</text>
</comment>
<feature type="transmembrane region" description="Helical" evidence="3">
    <location>
        <begin position="302"/>
        <end position="321"/>
    </location>
</feature>
<evidence type="ECO:0000256" key="1">
    <source>
        <dbReference type="ARBA" id="ARBA00022737"/>
    </source>
</evidence>
<keyword evidence="1" id="KW-0677">Repeat</keyword>
<evidence type="ECO:0000313" key="5">
    <source>
        <dbReference type="Proteomes" id="UP000811899"/>
    </source>
</evidence>
<dbReference type="InterPro" id="IPR011990">
    <property type="entry name" value="TPR-like_helical_dom_sf"/>
</dbReference>
<dbReference type="Proteomes" id="UP000811899">
    <property type="component" value="Unassembled WGS sequence"/>
</dbReference>
<dbReference type="PANTHER" id="PTHR44227">
    <property type="match status" value="1"/>
</dbReference>
<dbReference type="SMART" id="SM00028">
    <property type="entry name" value="TPR"/>
    <property type="match status" value="2"/>
</dbReference>
<feature type="transmembrane region" description="Helical" evidence="3">
    <location>
        <begin position="12"/>
        <end position="34"/>
    </location>
</feature>
<keyword evidence="3" id="KW-0812">Transmembrane</keyword>
<dbReference type="AlphaFoldDB" id="A0AAW4LDC7"/>
<proteinExistence type="predicted"/>
<feature type="transmembrane region" description="Helical" evidence="3">
    <location>
        <begin position="234"/>
        <end position="254"/>
    </location>
</feature>
<keyword evidence="5" id="KW-1185">Reference proteome</keyword>
<evidence type="ECO:0000256" key="3">
    <source>
        <dbReference type="SAM" id="Phobius"/>
    </source>
</evidence>
<evidence type="ECO:0000256" key="2">
    <source>
        <dbReference type="ARBA" id="ARBA00022803"/>
    </source>
</evidence>
<accession>A0AAW4LDC7</accession>
<feature type="transmembrane region" description="Helical" evidence="3">
    <location>
        <begin position="93"/>
        <end position="111"/>
    </location>
</feature>
<dbReference type="InterPro" id="IPR019734">
    <property type="entry name" value="TPR_rpt"/>
</dbReference>